<dbReference type="EMBL" id="CP060718">
    <property type="protein sequence ID" value="QNN67266.1"/>
    <property type="molecule type" value="Genomic_DNA"/>
</dbReference>
<dbReference type="AlphaFoldDB" id="A0A7G9SHE1"/>
<evidence type="ECO:0000313" key="3">
    <source>
        <dbReference type="Proteomes" id="UP000515971"/>
    </source>
</evidence>
<dbReference type="GO" id="GO:0004722">
    <property type="term" value="F:protein serine/threonine phosphatase activity"/>
    <property type="evidence" value="ECO:0007669"/>
    <property type="project" value="InterPro"/>
</dbReference>
<gene>
    <name evidence="2" type="ORF">H9L13_11740</name>
</gene>
<dbReference type="Proteomes" id="UP000515971">
    <property type="component" value="Chromosome"/>
</dbReference>
<dbReference type="SMART" id="SM00332">
    <property type="entry name" value="PP2Cc"/>
    <property type="match status" value="1"/>
</dbReference>
<dbReference type="RefSeq" id="WP_187537855.1">
    <property type="nucleotide sequence ID" value="NZ_BAABJT010000001.1"/>
</dbReference>
<dbReference type="PANTHER" id="PTHR13832">
    <property type="entry name" value="PROTEIN PHOSPHATASE 2C"/>
    <property type="match status" value="1"/>
</dbReference>
<name>A0A7G9SHE1_9SPHN</name>
<dbReference type="PANTHER" id="PTHR13832:SF827">
    <property type="entry name" value="PROTEIN PHOSPHATASE 1L"/>
    <property type="match status" value="1"/>
</dbReference>
<dbReference type="SMART" id="SM00331">
    <property type="entry name" value="PP2C_SIG"/>
    <property type="match status" value="1"/>
</dbReference>
<organism evidence="2 3">
    <name type="scientific">Sphingomonas lutea</name>
    <dbReference type="NCBI Taxonomy" id="1045317"/>
    <lineage>
        <taxon>Bacteria</taxon>
        <taxon>Pseudomonadati</taxon>
        <taxon>Pseudomonadota</taxon>
        <taxon>Alphaproteobacteria</taxon>
        <taxon>Sphingomonadales</taxon>
        <taxon>Sphingomonadaceae</taxon>
        <taxon>Sphingomonas</taxon>
    </lineage>
</organism>
<dbReference type="InterPro" id="IPR001932">
    <property type="entry name" value="PPM-type_phosphatase-like_dom"/>
</dbReference>
<evidence type="ECO:0000259" key="1">
    <source>
        <dbReference type="PROSITE" id="PS51746"/>
    </source>
</evidence>
<protein>
    <submittedName>
        <fullName evidence="2">Serine/threonine-protein phosphatase</fullName>
    </submittedName>
</protein>
<dbReference type="SUPFAM" id="SSF81606">
    <property type="entry name" value="PP2C-like"/>
    <property type="match status" value="1"/>
</dbReference>
<feature type="domain" description="PPM-type phosphatase" evidence="1">
    <location>
        <begin position="5"/>
        <end position="236"/>
    </location>
</feature>
<dbReference type="InterPro" id="IPR036457">
    <property type="entry name" value="PPM-type-like_dom_sf"/>
</dbReference>
<dbReference type="Gene3D" id="3.60.40.10">
    <property type="entry name" value="PPM-type phosphatase domain"/>
    <property type="match status" value="1"/>
</dbReference>
<proteinExistence type="predicted"/>
<dbReference type="CDD" id="cd00143">
    <property type="entry name" value="PP2Cc"/>
    <property type="match status" value="1"/>
</dbReference>
<keyword evidence="3" id="KW-1185">Reference proteome</keyword>
<dbReference type="KEGG" id="slut:H9L13_11740"/>
<reference evidence="2 3" key="1">
    <citation type="submission" date="2020-08" db="EMBL/GenBank/DDBJ databases">
        <title>Genome sequence of Sphingomonas lutea KCTC 23642T.</title>
        <authorList>
            <person name="Hyun D.-W."/>
            <person name="Bae J.-W."/>
        </authorList>
    </citation>
    <scope>NUCLEOTIDE SEQUENCE [LARGE SCALE GENOMIC DNA]</scope>
    <source>
        <strain evidence="2 3">KCTC 23642</strain>
    </source>
</reference>
<dbReference type="PROSITE" id="PS51746">
    <property type="entry name" value="PPM_2"/>
    <property type="match status" value="1"/>
</dbReference>
<dbReference type="Pfam" id="PF13672">
    <property type="entry name" value="PP2C_2"/>
    <property type="match status" value="1"/>
</dbReference>
<dbReference type="InterPro" id="IPR015655">
    <property type="entry name" value="PP2C"/>
</dbReference>
<evidence type="ECO:0000313" key="2">
    <source>
        <dbReference type="EMBL" id="QNN67266.1"/>
    </source>
</evidence>
<accession>A0A7G9SHE1</accession>
<sequence>MNVECVSRTHVGCKRKINEDAILVASERGLWAVADGMGGHESGEVASGMVVEALRALPDNPVPDEAAADAIDVLRRVNRELVDMARVQSREKSIGTTVVGIIVADDVFRCFWAGDSRAYLMRDGQMHRLSRDHSLVQDLVDAGMLKPEEAEGHANSNVITRAVGVSETLEVDVVGGVAQSGDLFLLASDGLTRVMTDQEIAAELRHGANNQAIDALLDCVIERGAPDNVSMIIVKLG</sequence>